<feature type="region of interest" description="Disordered" evidence="1">
    <location>
        <begin position="297"/>
        <end position="320"/>
    </location>
</feature>
<protein>
    <recommendedName>
        <fullName evidence="4">G domain-containing protein</fullName>
    </recommendedName>
</protein>
<sequence>MGATGSGKTTASTCSSFVNLVSGGNLRVGEDLESCTSAVEVSPTFELHGRQVTLIDTPGFDDTNSSDTDILKMIATFLSNMYERKQTLAGVIYIHRISDVRMGGVSRRNFKIFRELCGDDTLKNVVIVTNMWGQVARDVGEAREAKLTQEDKFFKPVLEKGAQLVRHDNTVETARMILLRLIGNKSLPLRIQTELVDEGKTVQQTAAGAELDRALMEQMKKHEEEVRKHKEAALEVIRRQEEEARRQRAEMERRMEQARLAAEAQAAEQRRQQAELERRIEQERLAAEAQAAELRRQQAELERAREQERQAATAAAAAAAEVQRQLEEAQRCARARRRKRGGDCLIM</sequence>
<dbReference type="AlphaFoldDB" id="A0A0W0EUW2"/>
<dbReference type="EMBL" id="LATX01002519">
    <property type="protein sequence ID" value="KTB27859.1"/>
    <property type="molecule type" value="Genomic_DNA"/>
</dbReference>
<dbReference type="SUPFAM" id="SSF52540">
    <property type="entry name" value="P-loop containing nucleoside triphosphate hydrolases"/>
    <property type="match status" value="1"/>
</dbReference>
<proteinExistence type="predicted"/>
<evidence type="ECO:0008006" key="4">
    <source>
        <dbReference type="Google" id="ProtNLM"/>
    </source>
</evidence>
<dbReference type="Proteomes" id="UP000054988">
    <property type="component" value="Unassembled WGS sequence"/>
</dbReference>
<dbReference type="CDD" id="cd00882">
    <property type="entry name" value="Ras_like_GTPase"/>
    <property type="match status" value="1"/>
</dbReference>
<accession>A0A0W0EUW2</accession>
<organism evidence="2 3">
    <name type="scientific">Moniliophthora roreri</name>
    <name type="common">Frosty pod rot fungus</name>
    <name type="synonym">Monilia roreri</name>
    <dbReference type="NCBI Taxonomy" id="221103"/>
    <lineage>
        <taxon>Eukaryota</taxon>
        <taxon>Fungi</taxon>
        <taxon>Dikarya</taxon>
        <taxon>Basidiomycota</taxon>
        <taxon>Agaricomycotina</taxon>
        <taxon>Agaricomycetes</taxon>
        <taxon>Agaricomycetidae</taxon>
        <taxon>Agaricales</taxon>
        <taxon>Marasmiineae</taxon>
        <taxon>Marasmiaceae</taxon>
        <taxon>Moniliophthora</taxon>
    </lineage>
</organism>
<reference evidence="2 3" key="1">
    <citation type="submission" date="2015-12" db="EMBL/GenBank/DDBJ databases">
        <title>Draft genome sequence of Moniliophthora roreri, the causal agent of frosty pod rot of cacao.</title>
        <authorList>
            <person name="Aime M.C."/>
            <person name="Diaz-Valderrama J.R."/>
            <person name="Kijpornyongpan T."/>
            <person name="Phillips-Mora W."/>
        </authorList>
    </citation>
    <scope>NUCLEOTIDE SEQUENCE [LARGE SCALE GENOMIC DNA]</scope>
    <source>
        <strain evidence="2 3">MCA 2952</strain>
    </source>
</reference>
<feature type="compositionally biased region" description="Low complexity" evidence="1">
    <location>
        <begin position="310"/>
        <end position="320"/>
    </location>
</feature>
<gene>
    <name evidence="2" type="ORF">WG66_19646</name>
</gene>
<dbReference type="Gene3D" id="3.40.50.300">
    <property type="entry name" value="P-loop containing nucleotide triphosphate hydrolases"/>
    <property type="match status" value="1"/>
</dbReference>
<evidence type="ECO:0000256" key="1">
    <source>
        <dbReference type="SAM" id="MobiDB-lite"/>
    </source>
</evidence>
<dbReference type="InterPro" id="IPR027417">
    <property type="entry name" value="P-loop_NTPase"/>
</dbReference>
<comment type="caution">
    <text evidence="2">The sequence shown here is derived from an EMBL/GenBank/DDBJ whole genome shotgun (WGS) entry which is preliminary data.</text>
</comment>
<evidence type="ECO:0000313" key="3">
    <source>
        <dbReference type="Proteomes" id="UP000054988"/>
    </source>
</evidence>
<dbReference type="eggNOG" id="ENOG502S03K">
    <property type="taxonomic scope" value="Eukaryota"/>
</dbReference>
<feature type="compositionally biased region" description="Basic and acidic residues" evidence="1">
    <location>
        <begin position="297"/>
        <end position="309"/>
    </location>
</feature>
<evidence type="ECO:0000313" key="2">
    <source>
        <dbReference type="EMBL" id="KTB27859.1"/>
    </source>
</evidence>
<name>A0A0W0EUW2_MONRR</name>